<gene>
    <name evidence="1" type="ORF">DZ860_01610</name>
</gene>
<evidence type="ECO:0000313" key="2">
    <source>
        <dbReference type="Proteomes" id="UP000273252"/>
    </source>
</evidence>
<accession>A0A3A6QS76</accession>
<sequence length="104" mass="11572">MIIVSALLAACTAPLNVTTNQSQPIEIRIDPQFDSSDCRYLGEVTGSEGHWYSYLFYTNDTMMKGAMNDLKNNAARVNADTVYMIAPQDFTTSFSLLGIAYRCK</sequence>
<dbReference type="Pfam" id="PF13698">
    <property type="entry name" value="DUF4156"/>
    <property type="match status" value="1"/>
</dbReference>
<dbReference type="Proteomes" id="UP000273252">
    <property type="component" value="Unassembled WGS sequence"/>
</dbReference>
<dbReference type="EMBL" id="QVMU01000001">
    <property type="protein sequence ID" value="RJX75780.1"/>
    <property type="molecule type" value="Genomic_DNA"/>
</dbReference>
<dbReference type="AlphaFoldDB" id="A0A3A6QS76"/>
<protein>
    <submittedName>
        <fullName evidence="1">DUF4156 domain-containing protein</fullName>
    </submittedName>
</protein>
<name>A0A3A6QS76_9VIBR</name>
<proteinExistence type="predicted"/>
<keyword evidence="2" id="KW-1185">Reference proteome</keyword>
<organism evidence="1 2">
    <name type="scientific">Vibrio sinensis</name>
    <dbReference type="NCBI Taxonomy" id="2302434"/>
    <lineage>
        <taxon>Bacteria</taxon>
        <taxon>Pseudomonadati</taxon>
        <taxon>Pseudomonadota</taxon>
        <taxon>Gammaproteobacteria</taxon>
        <taxon>Vibrionales</taxon>
        <taxon>Vibrionaceae</taxon>
        <taxon>Vibrio</taxon>
    </lineage>
</organism>
<dbReference type="OrthoDB" id="6265533at2"/>
<comment type="caution">
    <text evidence="1">The sequence shown here is derived from an EMBL/GenBank/DDBJ whole genome shotgun (WGS) entry which is preliminary data.</text>
</comment>
<evidence type="ECO:0000313" key="1">
    <source>
        <dbReference type="EMBL" id="RJX75780.1"/>
    </source>
</evidence>
<reference evidence="1 2" key="1">
    <citation type="submission" date="2018-08" db="EMBL/GenBank/DDBJ databases">
        <title>Vibrio isolated from the Eastern China Marginal Seas.</title>
        <authorList>
            <person name="Li Y."/>
        </authorList>
    </citation>
    <scope>NUCLEOTIDE SEQUENCE [LARGE SCALE GENOMIC DNA]</scope>
    <source>
        <strain evidence="1 2">BEI233</strain>
    </source>
</reference>
<dbReference type="InterPro" id="IPR025294">
    <property type="entry name" value="DUF4156"/>
</dbReference>